<dbReference type="Proteomes" id="UP000501316">
    <property type="component" value="Chromosome"/>
</dbReference>
<feature type="domain" description="Peptidase M3A/M3B catalytic" evidence="7">
    <location>
        <begin position="164"/>
        <end position="546"/>
    </location>
</feature>
<evidence type="ECO:0000256" key="1">
    <source>
        <dbReference type="ARBA" id="ARBA00022670"/>
    </source>
</evidence>
<dbReference type="InterPro" id="IPR001567">
    <property type="entry name" value="Pept_M3A_M3B_dom"/>
</dbReference>
<evidence type="ECO:0000256" key="5">
    <source>
        <dbReference type="ARBA" id="ARBA00023049"/>
    </source>
</evidence>
<dbReference type="Pfam" id="PF01432">
    <property type="entry name" value="Peptidase_M3"/>
    <property type="match status" value="1"/>
</dbReference>
<sequence>MKFSEMPYTRPDYSALFQQIDDMTAKLQKGTTAEQLEIYKQVETLESNVVTQATICMIRNSVDTLDKFYETEQTYNDEHIPLLNEHLQSFKKALVQSPHRPELEKNLGSMLFQKLEMEQKAFSLKIVPLLQEGNHLTNEYQKLYASAAIDFDGKTCNLSQLGPYLQSTNRSVRRNAAEAYFDFFEEHREEFDTIYDKLVKNRTEQAHRLGFSNYAELSLLRMNRNGYNLDDIRNFRKQVVRDLVPLTIKIKKRQATRIGVTDFRFYDNDLKFKDGSAVPQGTPKEIMQAGKKMYTELSKETEEFIEQMFRMDLFDVLAKKGKAPGGYCTDLPDYHCSFIFSNFNGTSGDVDVLTHEAGHAFASFIAQRTVPLLALREPSYETAETHSMSMEFLTAPWHHLFFGDQTDKYELAHAEDAIDFIPYGCLVDHFQEEIYLHPEMTPEERNQTWLRLEKMYRPYMDFTGLPVLQRGAGWQRQLHIYMYPFYYIDYCLAQTMSLQFFNAANRDRKDAWNRYLKFVKQGGTASFIDIAHSVNFQSPLDEGCVRRVADETAVWLKDHAVE</sequence>
<dbReference type="GO" id="GO:0004222">
    <property type="term" value="F:metalloendopeptidase activity"/>
    <property type="evidence" value="ECO:0007669"/>
    <property type="project" value="InterPro"/>
</dbReference>
<organism evidence="8 9">
    <name type="scientific">Caproicibacterium lactatifermentans</name>
    <dbReference type="NCBI Taxonomy" id="2666138"/>
    <lineage>
        <taxon>Bacteria</taxon>
        <taxon>Bacillati</taxon>
        <taxon>Bacillota</taxon>
        <taxon>Clostridia</taxon>
        <taxon>Eubacteriales</taxon>
        <taxon>Oscillospiraceae</taxon>
        <taxon>Caproicibacterium</taxon>
    </lineage>
</organism>
<evidence type="ECO:0000313" key="9">
    <source>
        <dbReference type="Proteomes" id="UP000501316"/>
    </source>
</evidence>
<evidence type="ECO:0000256" key="2">
    <source>
        <dbReference type="ARBA" id="ARBA00022723"/>
    </source>
</evidence>
<proteinExistence type="inferred from homology"/>
<name>A0A859DPC5_9FIRM</name>
<dbReference type="RefSeq" id="WP_174193158.1">
    <property type="nucleotide sequence ID" value="NZ_CP046051.1"/>
</dbReference>
<protein>
    <submittedName>
        <fullName evidence="8">M3 family oligoendopeptidase</fullName>
    </submittedName>
</protein>
<dbReference type="AlphaFoldDB" id="A0A859DPC5"/>
<accession>A0A859DPC5</accession>
<evidence type="ECO:0000313" key="8">
    <source>
        <dbReference type="EMBL" id="QKN23907.1"/>
    </source>
</evidence>
<dbReference type="InterPro" id="IPR045090">
    <property type="entry name" value="Pept_M3A_M3B"/>
</dbReference>
<evidence type="ECO:0000256" key="3">
    <source>
        <dbReference type="ARBA" id="ARBA00022801"/>
    </source>
</evidence>
<keyword evidence="4 6" id="KW-0862">Zinc</keyword>
<dbReference type="Gene3D" id="1.10.1370.30">
    <property type="match status" value="1"/>
</dbReference>
<dbReference type="SUPFAM" id="SSF55486">
    <property type="entry name" value="Metalloproteases ('zincins'), catalytic domain"/>
    <property type="match status" value="1"/>
</dbReference>
<dbReference type="CDD" id="cd09606">
    <property type="entry name" value="M3B_PepF"/>
    <property type="match status" value="1"/>
</dbReference>
<dbReference type="KEGG" id="clf:GJQ69_05075"/>
<reference evidence="8 9" key="1">
    <citation type="submission" date="2019-11" db="EMBL/GenBank/DDBJ databases">
        <authorList>
            <person name="Ren C."/>
            <person name="Wang H."/>
            <person name="Xu Y."/>
        </authorList>
    </citation>
    <scope>NUCLEOTIDE SEQUENCE [LARGE SCALE GENOMIC DNA]</scope>
    <source>
        <strain evidence="8 9">LBM 19010</strain>
    </source>
</reference>
<keyword evidence="5 6" id="KW-0482">Metalloprotease</keyword>
<dbReference type="GO" id="GO:0006518">
    <property type="term" value="P:peptide metabolic process"/>
    <property type="evidence" value="ECO:0007669"/>
    <property type="project" value="TreeGrafter"/>
</dbReference>
<dbReference type="InterPro" id="IPR011976">
    <property type="entry name" value="Pept_M3B_oligopep-rel"/>
</dbReference>
<evidence type="ECO:0000259" key="7">
    <source>
        <dbReference type="Pfam" id="PF01432"/>
    </source>
</evidence>
<dbReference type="NCBIfam" id="TIGR02289">
    <property type="entry name" value="M3_not_pepF"/>
    <property type="match status" value="1"/>
</dbReference>
<evidence type="ECO:0000256" key="4">
    <source>
        <dbReference type="ARBA" id="ARBA00022833"/>
    </source>
</evidence>
<dbReference type="GO" id="GO:0006508">
    <property type="term" value="P:proteolysis"/>
    <property type="evidence" value="ECO:0007669"/>
    <property type="project" value="UniProtKB-KW"/>
</dbReference>
<dbReference type="GO" id="GO:0046872">
    <property type="term" value="F:metal ion binding"/>
    <property type="evidence" value="ECO:0007669"/>
    <property type="project" value="UniProtKB-UniRule"/>
</dbReference>
<dbReference type="PANTHER" id="PTHR11804:SF28">
    <property type="entry name" value="OLIGOENDOPEPTIDASE F"/>
    <property type="match status" value="1"/>
</dbReference>
<comment type="similarity">
    <text evidence="6">Belongs to the peptidase M3 family.</text>
</comment>
<dbReference type="PANTHER" id="PTHR11804">
    <property type="entry name" value="PROTEASE M3 THIMET OLIGOPEPTIDASE-RELATED"/>
    <property type="match status" value="1"/>
</dbReference>
<comment type="cofactor">
    <cofactor evidence="6">
        <name>Zn(2+)</name>
        <dbReference type="ChEBI" id="CHEBI:29105"/>
    </cofactor>
    <text evidence="6">Binds 1 zinc ion.</text>
</comment>
<keyword evidence="3 6" id="KW-0378">Hydrolase</keyword>
<keyword evidence="2 6" id="KW-0479">Metal-binding</keyword>
<keyword evidence="1 6" id="KW-0645">Protease</keyword>
<dbReference type="EMBL" id="CP046051">
    <property type="protein sequence ID" value="QKN23907.1"/>
    <property type="molecule type" value="Genomic_DNA"/>
</dbReference>
<gene>
    <name evidence="8" type="ORF">GJQ69_05075</name>
</gene>
<evidence type="ECO:0000256" key="6">
    <source>
        <dbReference type="RuleBase" id="RU003435"/>
    </source>
</evidence>